<dbReference type="EMBL" id="JAMKFB020000025">
    <property type="protein sequence ID" value="KAL0155598.1"/>
    <property type="molecule type" value="Genomic_DNA"/>
</dbReference>
<gene>
    <name evidence="2" type="ORF">M9458_049861</name>
</gene>
<evidence type="ECO:0000313" key="3">
    <source>
        <dbReference type="Proteomes" id="UP001529510"/>
    </source>
</evidence>
<evidence type="ECO:0000259" key="1">
    <source>
        <dbReference type="Pfam" id="PF01498"/>
    </source>
</evidence>
<reference evidence="2 3" key="1">
    <citation type="submission" date="2024-05" db="EMBL/GenBank/DDBJ databases">
        <title>Genome sequencing and assembly of Indian major carp, Cirrhinus mrigala (Hamilton, 1822).</title>
        <authorList>
            <person name="Mohindra V."/>
            <person name="Chowdhury L.M."/>
            <person name="Lal K."/>
            <person name="Jena J.K."/>
        </authorList>
    </citation>
    <scope>NUCLEOTIDE SEQUENCE [LARGE SCALE GENOMIC DNA]</scope>
    <source>
        <strain evidence="2">CM1030</strain>
        <tissue evidence="2">Blood</tissue>
    </source>
</reference>
<comment type="caution">
    <text evidence="2">The sequence shown here is derived from an EMBL/GenBank/DDBJ whole genome shotgun (WGS) entry which is preliminary data.</text>
</comment>
<accession>A0ABD0N5K4</accession>
<dbReference type="InterPro" id="IPR036397">
    <property type="entry name" value="RNaseH_sf"/>
</dbReference>
<sequence>MMKAGTSASVATVRRALNNQGLHGRTPRHTPLLTSRNIRSRLEYARRNLDKTTESWETVLWTDETKLELFGHMDQRYVWRAKGQAYGQKKTIPTVKHGGGSIMMWGCFPAAGTGNLDCVPGIMDSQKYQVILKKNVMPSIDKLNL</sequence>
<dbReference type="InterPro" id="IPR052338">
    <property type="entry name" value="Transposase_5"/>
</dbReference>
<dbReference type="PANTHER" id="PTHR23022:SF135">
    <property type="entry name" value="SI:DKEY-77F5.3"/>
    <property type="match status" value="1"/>
</dbReference>
<keyword evidence="3" id="KW-1185">Reference proteome</keyword>
<name>A0ABD0N5K4_CIRMR</name>
<dbReference type="AlphaFoldDB" id="A0ABD0N5K4"/>
<dbReference type="Proteomes" id="UP001529510">
    <property type="component" value="Unassembled WGS sequence"/>
</dbReference>
<protein>
    <recommendedName>
        <fullName evidence="1">Transposase Tc1-like domain-containing protein</fullName>
    </recommendedName>
</protein>
<dbReference type="InterPro" id="IPR002492">
    <property type="entry name" value="Transposase_Tc1-like"/>
</dbReference>
<feature type="non-terminal residue" evidence="2">
    <location>
        <position position="145"/>
    </location>
</feature>
<dbReference type="Pfam" id="PF01498">
    <property type="entry name" value="HTH_Tnp_Tc3_2"/>
    <property type="match status" value="1"/>
</dbReference>
<feature type="domain" description="Transposase Tc1-like" evidence="1">
    <location>
        <begin position="4"/>
        <end position="50"/>
    </location>
</feature>
<evidence type="ECO:0000313" key="2">
    <source>
        <dbReference type="EMBL" id="KAL0155598.1"/>
    </source>
</evidence>
<dbReference type="Gene3D" id="3.30.420.10">
    <property type="entry name" value="Ribonuclease H-like superfamily/Ribonuclease H"/>
    <property type="match status" value="1"/>
</dbReference>
<organism evidence="2 3">
    <name type="scientific">Cirrhinus mrigala</name>
    <name type="common">Mrigala</name>
    <dbReference type="NCBI Taxonomy" id="683832"/>
    <lineage>
        <taxon>Eukaryota</taxon>
        <taxon>Metazoa</taxon>
        <taxon>Chordata</taxon>
        <taxon>Craniata</taxon>
        <taxon>Vertebrata</taxon>
        <taxon>Euteleostomi</taxon>
        <taxon>Actinopterygii</taxon>
        <taxon>Neopterygii</taxon>
        <taxon>Teleostei</taxon>
        <taxon>Ostariophysi</taxon>
        <taxon>Cypriniformes</taxon>
        <taxon>Cyprinidae</taxon>
        <taxon>Labeoninae</taxon>
        <taxon>Labeonini</taxon>
        <taxon>Cirrhinus</taxon>
    </lineage>
</organism>
<proteinExistence type="predicted"/>
<dbReference type="PANTHER" id="PTHR23022">
    <property type="entry name" value="TRANSPOSABLE ELEMENT-RELATED"/>
    <property type="match status" value="1"/>
</dbReference>